<evidence type="ECO:0000313" key="11">
    <source>
        <dbReference type="Proteomes" id="UP001153076"/>
    </source>
</evidence>
<keyword evidence="4 6" id="KW-0862">Zinc</keyword>
<keyword evidence="3 6" id="KW-0863">Zinc-finger</keyword>
<keyword evidence="1 6" id="KW-0479">Metal-binding</keyword>
<dbReference type="FunFam" id="2.10.230.10:FF:000002">
    <property type="entry name" value="Molecular chaperone DnaJ"/>
    <property type="match status" value="1"/>
</dbReference>
<dbReference type="GO" id="GO:0042026">
    <property type="term" value="P:protein refolding"/>
    <property type="evidence" value="ECO:0007669"/>
    <property type="project" value="TreeGrafter"/>
</dbReference>
<dbReference type="Pfam" id="PF01556">
    <property type="entry name" value="DnaJ_C"/>
    <property type="match status" value="1"/>
</dbReference>
<dbReference type="GO" id="GO:0051082">
    <property type="term" value="F:unfolded protein binding"/>
    <property type="evidence" value="ECO:0007669"/>
    <property type="project" value="InterPro"/>
</dbReference>
<dbReference type="Pfam" id="PF00684">
    <property type="entry name" value="DnaJ_CXXCXGXG"/>
    <property type="match status" value="1"/>
</dbReference>
<evidence type="ECO:0000256" key="3">
    <source>
        <dbReference type="ARBA" id="ARBA00022771"/>
    </source>
</evidence>
<dbReference type="Gene3D" id="2.10.230.10">
    <property type="entry name" value="Heat shock protein DnaJ, cysteine-rich domain"/>
    <property type="match status" value="1"/>
</dbReference>
<dbReference type="GO" id="GO:0009535">
    <property type="term" value="C:chloroplast thylakoid membrane"/>
    <property type="evidence" value="ECO:0007669"/>
    <property type="project" value="TreeGrafter"/>
</dbReference>
<dbReference type="OrthoDB" id="10256793at2759"/>
<reference evidence="10" key="1">
    <citation type="submission" date="2022-04" db="EMBL/GenBank/DDBJ databases">
        <title>Carnegiea gigantea Genome sequencing and assembly v2.</title>
        <authorList>
            <person name="Copetti D."/>
            <person name="Sanderson M.J."/>
            <person name="Burquez A."/>
            <person name="Wojciechowski M.F."/>
        </authorList>
    </citation>
    <scope>NUCLEOTIDE SEQUENCE</scope>
    <source>
        <strain evidence="10">SGP5-SGP5p</strain>
        <tissue evidence="10">Aerial part</tissue>
    </source>
</reference>
<name>A0A9Q1QPD6_9CARY</name>
<dbReference type="SUPFAM" id="SSF57938">
    <property type="entry name" value="DnaJ/Hsp40 cysteine-rich domain"/>
    <property type="match status" value="1"/>
</dbReference>
<dbReference type="InterPro" id="IPR008971">
    <property type="entry name" value="HSP40/DnaJ_pept-bd"/>
</dbReference>
<dbReference type="Proteomes" id="UP001153076">
    <property type="component" value="Unassembled WGS sequence"/>
</dbReference>
<dbReference type="Gene3D" id="2.60.260.20">
    <property type="entry name" value="Urease metallochaperone UreE, N-terminal domain"/>
    <property type="match status" value="2"/>
</dbReference>
<dbReference type="InterPro" id="IPR002939">
    <property type="entry name" value="DnaJ_C"/>
</dbReference>
<dbReference type="GO" id="GO:0009408">
    <property type="term" value="P:response to heat"/>
    <property type="evidence" value="ECO:0007669"/>
    <property type="project" value="InterPro"/>
</dbReference>
<dbReference type="InterPro" id="IPR036869">
    <property type="entry name" value="J_dom_sf"/>
</dbReference>
<dbReference type="FunFam" id="2.60.260.20:FF:000005">
    <property type="entry name" value="Chaperone protein dnaJ 1, mitochondrial"/>
    <property type="match status" value="1"/>
</dbReference>
<dbReference type="PANTHER" id="PTHR43096:SF26">
    <property type="entry name" value="CR-TYPE DOMAIN-CONTAINING PROTEIN"/>
    <property type="match status" value="1"/>
</dbReference>
<keyword evidence="7" id="KW-0472">Membrane</keyword>
<evidence type="ECO:0000313" key="10">
    <source>
        <dbReference type="EMBL" id="KAJ8449637.1"/>
    </source>
</evidence>
<dbReference type="AlphaFoldDB" id="A0A9Q1QPD6"/>
<keyword evidence="7" id="KW-0812">Transmembrane</keyword>
<dbReference type="InterPro" id="IPR001305">
    <property type="entry name" value="HSP_DnaJ_Cys-rich_dom"/>
</dbReference>
<keyword evidence="7" id="KW-1133">Transmembrane helix</keyword>
<dbReference type="SUPFAM" id="SSF49493">
    <property type="entry name" value="HSP40/DnaJ peptide-binding domain"/>
    <property type="match status" value="2"/>
</dbReference>
<dbReference type="GO" id="GO:0005524">
    <property type="term" value="F:ATP binding"/>
    <property type="evidence" value="ECO:0007669"/>
    <property type="project" value="InterPro"/>
</dbReference>
<dbReference type="Pfam" id="PF00226">
    <property type="entry name" value="DnaJ"/>
    <property type="match status" value="1"/>
</dbReference>
<proteinExistence type="inferred from homology"/>
<protein>
    <recommendedName>
        <fullName evidence="12">Chaperone protein DnaJ</fullName>
    </recommendedName>
</protein>
<feature type="transmembrane region" description="Helical" evidence="7">
    <location>
        <begin position="388"/>
        <end position="418"/>
    </location>
</feature>
<dbReference type="PROSITE" id="PS50076">
    <property type="entry name" value="DNAJ_2"/>
    <property type="match status" value="1"/>
</dbReference>
<keyword evidence="5" id="KW-0143">Chaperone</keyword>
<accession>A0A9Q1QPD6</accession>
<evidence type="ECO:0000256" key="4">
    <source>
        <dbReference type="ARBA" id="ARBA00022833"/>
    </source>
</evidence>
<dbReference type="HAMAP" id="MF_01152">
    <property type="entry name" value="DnaJ"/>
    <property type="match status" value="1"/>
</dbReference>
<dbReference type="Gene3D" id="1.10.287.110">
    <property type="entry name" value="DnaJ domain"/>
    <property type="match status" value="1"/>
</dbReference>
<dbReference type="PRINTS" id="PR00625">
    <property type="entry name" value="JDOMAIN"/>
</dbReference>
<keyword evidence="2" id="KW-0677">Repeat</keyword>
<evidence type="ECO:0000256" key="2">
    <source>
        <dbReference type="ARBA" id="ARBA00022737"/>
    </source>
</evidence>
<dbReference type="GO" id="GO:0008270">
    <property type="term" value="F:zinc ion binding"/>
    <property type="evidence" value="ECO:0007669"/>
    <property type="project" value="UniProtKB-KW"/>
</dbReference>
<dbReference type="CDD" id="cd06257">
    <property type="entry name" value="DnaJ"/>
    <property type="match status" value="1"/>
</dbReference>
<dbReference type="PANTHER" id="PTHR43096">
    <property type="entry name" value="DNAJ HOMOLOG 1, MITOCHONDRIAL-RELATED"/>
    <property type="match status" value="1"/>
</dbReference>
<dbReference type="GO" id="GO:0031072">
    <property type="term" value="F:heat shock protein binding"/>
    <property type="evidence" value="ECO:0007669"/>
    <property type="project" value="InterPro"/>
</dbReference>
<evidence type="ECO:0000256" key="5">
    <source>
        <dbReference type="ARBA" id="ARBA00023186"/>
    </source>
</evidence>
<comment type="caution">
    <text evidence="10">The sequence shown here is derived from an EMBL/GenBank/DDBJ whole genome shotgun (WGS) entry which is preliminary data.</text>
</comment>
<evidence type="ECO:0000256" key="6">
    <source>
        <dbReference type="PROSITE-ProRule" id="PRU00546"/>
    </source>
</evidence>
<dbReference type="InterPro" id="IPR036410">
    <property type="entry name" value="HSP_DnaJ_Cys-rich_dom_sf"/>
</dbReference>
<keyword evidence="11" id="KW-1185">Reference proteome</keyword>
<feature type="transmembrane region" description="Helical" evidence="7">
    <location>
        <begin position="489"/>
        <end position="507"/>
    </location>
</feature>
<evidence type="ECO:0000256" key="7">
    <source>
        <dbReference type="SAM" id="Phobius"/>
    </source>
</evidence>
<dbReference type="InterPro" id="IPR001623">
    <property type="entry name" value="DnaJ_domain"/>
</dbReference>
<evidence type="ECO:0008006" key="12">
    <source>
        <dbReference type="Google" id="ProtNLM"/>
    </source>
</evidence>
<dbReference type="SUPFAM" id="SSF46565">
    <property type="entry name" value="Chaperone J-domain"/>
    <property type="match status" value="1"/>
</dbReference>
<feature type="domain" description="CR-type" evidence="9">
    <location>
        <begin position="150"/>
        <end position="232"/>
    </location>
</feature>
<dbReference type="InterPro" id="IPR012724">
    <property type="entry name" value="DnaJ"/>
</dbReference>
<dbReference type="PROSITE" id="PS51188">
    <property type="entry name" value="ZF_CR"/>
    <property type="match status" value="1"/>
</dbReference>
<dbReference type="EMBL" id="JAKOGI010000020">
    <property type="protein sequence ID" value="KAJ8449637.1"/>
    <property type="molecule type" value="Genomic_DNA"/>
</dbReference>
<dbReference type="CDD" id="cd10719">
    <property type="entry name" value="DnaJ_zf"/>
    <property type="match status" value="1"/>
</dbReference>
<sequence>MLGEMLLWRKSRNLIERLRARFCDISLFIHQNRYHPDMNKTPGSEEKFKEISAAYEVLSSEEKRALYDRYGEAGLQGEYDGSSFGAEAVDPFEVFHSVFGEPDQFFGGQGMGSSFGGRTRSRQSLDIWLGELPSPNSINVSLTFEESIFGGRREIEVPYLDTCAECGGTGAKSSNSIKPCTECGGRGRIMKSQRTPFGVVSQVNTCPNCEGDGRIVTDHCKKCGGQGRIRSKRIMEVVIPPGVDNGATMQLQGEGNLDKSGGAAGDLYLVLQVEEKRGIWREGPDLFSKVSIGYTEAILGTVLKVQTVEGLRELSIPSGTQPGDRVKLPHMGVPKVNKFSGRGDHVFIVDVRIPKHVSRRERELIEELASLRSSSEEHSLSVDGKSSFTVIACVCFSVYAFCSALFFVSVSFILLIIYRKFGIDPDDGDKNYTRRQNAWHPGDKGKPGIFSWNPLKRKSQSRKGFASATMAMPPALWRSSGLNPSFSSSSWFAVFTVTFIFAVVTGIHHRTSSQISPHIIPEKLK</sequence>
<gene>
    <name evidence="10" type="ORF">Cgig2_005659</name>
</gene>
<evidence type="ECO:0000259" key="9">
    <source>
        <dbReference type="PROSITE" id="PS51188"/>
    </source>
</evidence>
<organism evidence="10 11">
    <name type="scientific">Carnegiea gigantea</name>
    <dbReference type="NCBI Taxonomy" id="171969"/>
    <lineage>
        <taxon>Eukaryota</taxon>
        <taxon>Viridiplantae</taxon>
        <taxon>Streptophyta</taxon>
        <taxon>Embryophyta</taxon>
        <taxon>Tracheophyta</taxon>
        <taxon>Spermatophyta</taxon>
        <taxon>Magnoliopsida</taxon>
        <taxon>eudicotyledons</taxon>
        <taxon>Gunneridae</taxon>
        <taxon>Pentapetalae</taxon>
        <taxon>Caryophyllales</taxon>
        <taxon>Cactineae</taxon>
        <taxon>Cactaceae</taxon>
        <taxon>Cactoideae</taxon>
        <taxon>Echinocereeae</taxon>
        <taxon>Carnegiea</taxon>
    </lineage>
</organism>
<evidence type="ECO:0000256" key="1">
    <source>
        <dbReference type="ARBA" id="ARBA00022723"/>
    </source>
</evidence>
<evidence type="ECO:0000259" key="8">
    <source>
        <dbReference type="PROSITE" id="PS50076"/>
    </source>
</evidence>
<feature type="zinc finger region" description="CR-type" evidence="6">
    <location>
        <begin position="150"/>
        <end position="232"/>
    </location>
</feature>
<dbReference type="CDD" id="cd10747">
    <property type="entry name" value="DnaJ_C"/>
    <property type="match status" value="1"/>
</dbReference>
<feature type="domain" description="J" evidence="8">
    <location>
        <begin position="1"/>
        <end position="71"/>
    </location>
</feature>